<sequence>MDNGIPYSSNFQYSMTVAAQVPILVFSFTNIFLAAKCDLTARMRICLAIVQAMVVITMVFIYIDTSDRNYLLRHPS</sequence>
<feature type="transmembrane region" description="Helical" evidence="1">
    <location>
        <begin position="12"/>
        <end position="33"/>
    </location>
</feature>
<dbReference type="KEGG" id="crq:GCK72_016244"/>
<dbReference type="EMBL" id="WUAV01000004">
    <property type="protein sequence ID" value="KAF1759777.1"/>
    <property type="molecule type" value="Genomic_DNA"/>
</dbReference>
<feature type="transmembrane region" description="Helical" evidence="1">
    <location>
        <begin position="45"/>
        <end position="63"/>
    </location>
</feature>
<dbReference type="CTD" id="78776298"/>
<protein>
    <submittedName>
        <fullName evidence="2">Uncharacterized protein</fullName>
    </submittedName>
</protein>
<reference evidence="2 3" key="1">
    <citation type="submission" date="2019-12" db="EMBL/GenBank/DDBJ databases">
        <title>Chromosome-level assembly of the Caenorhabditis remanei genome.</title>
        <authorList>
            <person name="Teterina A.A."/>
            <person name="Willis J.H."/>
            <person name="Phillips P.C."/>
        </authorList>
    </citation>
    <scope>NUCLEOTIDE SEQUENCE [LARGE SCALE GENOMIC DNA]</scope>
    <source>
        <strain evidence="2 3">PX506</strain>
        <tissue evidence="2">Whole organism</tissue>
    </source>
</reference>
<gene>
    <name evidence="2" type="ORF">GCK72_016244</name>
</gene>
<dbReference type="GeneID" id="78776298"/>
<organism evidence="2 3">
    <name type="scientific">Caenorhabditis remanei</name>
    <name type="common">Caenorhabditis vulgaris</name>
    <dbReference type="NCBI Taxonomy" id="31234"/>
    <lineage>
        <taxon>Eukaryota</taxon>
        <taxon>Metazoa</taxon>
        <taxon>Ecdysozoa</taxon>
        <taxon>Nematoda</taxon>
        <taxon>Chromadorea</taxon>
        <taxon>Rhabditida</taxon>
        <taxon>Rhabditina</taxon>
        <taxon>Rhabditomorpha</taxon>
        <taxon>Rhabditoidea</taxon>
        <taxon>Rhabditidae</taxon>
        <taxon>Peloderinae</taxon>
        <taxon>Caenorhabditis</taxon>
    </lineage>
</organism>
<dbReference type="Proteomes" id="UP000483820">
    <property type="component" value="Chromosome IV"/>
</dbReference>
<dbReference type="RefSeq" id="XP_053586183.1">
    <property type="nucleotide sequence ID" value="XM_053731411.1"/>
</dbReference>
<accession>A0A6A5GX99</accession>
<comment type="caution">
    <text evidence="2">The sequence shown here is derived from an EMBL/GenBank/DDBJ whole genome shotgun (WGS) entry which is preliminary data.</text>
</comment>
<evidence type="ECO:0000313" key="3">
    <source>
        <dbReference type="Proteomes" id="UP000483820"/>
    </source>
</evidence>
<keyword evidence="1" id="KW-1133">Transmembrane helix</keyword>
<keyword evidence="1" id="KW-0812">Transmembrane</keyword>
<dbReference type="AlphaFoldDB" id="A0A6A5GX99"/>
<evidence type="ECO:0000256" key="1">
    <source>
        <dbReference type="SAM" id="Phobius"/>
    </source>
</evidence>
<keyword evidence="1" id="KW-0472">Membrane</keyword>
<name>A0A6A5GX99_CAERE</name>
<evidence type="ECO:0000313" key="2">
    <source>
        <dbReference type="EMBL" id="KAF1759777.1"/>
    </source>
</evidence>
<proteinExistence type="predicted"/>